<dbReference type="SUPFAM" id="SSF47413">
    <property type="entry name" value="lambda repressor-like DNA-binding domains"/>
    <property type="match status" value="1"/>
</dbReference>
<evidence type="ECO:0000259" key="1">
    <source>
        <dbReference type="PROSITE" id="PS50943"/>
    </source>
</evidence>
<sequence>MDGFGRRLRQLRQQRGWSLRDLARVAAYDHSYLSQIERGVRAPTAALAETCDRTLDAGGALLAAYHQHGPSEDDMQRRTLLRALGALATTAPNRDIGLEAIRQGVNHAARADEDEWLAIIADYGYAYYTRSPSQLLADLTADLAVLQTLVSAHRDPERARTLLTVAAHLSVIVAMTAAGQTDTHAARRWWRTAHRAAERSGDVDTRILVAAWKVVGGCYDQRPAAETLAASEVAVNLTGNRATAAIAGLWAGRAQMFALTGRHAEAANAAVQVERITERLPDVVTQDVESLWGWPEHRLRHAQSYVYTLTRDQKAATAAQDRALALYPPSQARLRAQVELHRAAGMIYAGHIPDGLRHAADALDRLPVRQHTRALHAVTRQVLRAVPTSQRSLPAVDDLAARLAEPSAP</sequence>
<dbReference type="Proteomes" id="UP001595868">
    <property type="component" value="Unassembled WGS sequence"/>
</dbReference>
<dbReference type="CDD" id="cd00093">
    <property type="entry name" value="HTH_XRE"/>
    <property type="match status" value="1"/>
</dbReference>
<comment type="caution">
    <text evidence="2">The sequence shown here is derived from an EMBL/GenBank/DDBJ whole genome shotgun (WGS) entry which is preliminary data.</text>
</comment>
<dbReference type="InterPro" id="IPR001387">
    <property type="entry name" value="Cro/C1-type_HTH"/>
</dbReference>
<gene>
    <name evidence="2" type="ORF">ACFOX0_20355</name>
</gene>
<evidence type="ECO:0000313" key="2">
    <source>
        <dbReference type="EMBL" id="MFC4108273.1"/>
    </source>
</evidence>
<feature type="domain" description="HTH cro/C1-type" evidence="1">
    <location>
        <begin position="8"/>
        <end position="49"/>
    </location>
</feature>
<reference evidence="3" key="1">
    <citation type="journal article" date="2019" name="Int. J. Syst. Evol. Microbiol.">
        <title>The Global Catalogue of Microorganisms (GCM) 10K type strain sequencing project: providing services to taxonomists for standard genome sequencing and annotation.</title>
        <authorList>
            <consortium name="The Broad Institute Genomics Platform"/>
            <consortium name="The Broad Institute Genome Sequencing Center for Infectious Disease"/>
            <person name="Wu L."/>
            <person name="Ma J."/>
        </authorList>
    </citation>
    <scope>NUCLEOTIDE SEQUENCE [LARGE SCALE GENOMIC DNA]</scope>
    <source>
        <strain evidence="3">2902at01</strain>
    </source>
</reference>
<dbReference type="EMBL" id="JBHSBN010000014">
    <property type="protein sequence ID" value="MFC4108273.1"/>
    <property type="molecule type" value="Genomic_DNA"/>
</dbReference>
<dbReference type="Pfam" id="PF13560">
    <property type="entry name" value="HTH_31"/>
    <property type="match status" value="1"/>
</dbReference>
<proteinExistence type="predicted"/>
<dbReference type="RefSeq" id="WP_377548399.1">
    <property type="nucleotide sequence ID" value="NZ_JBHSBN010000014.1"/>
</dbReference>
<organism evidence="2 3">
    <name type="scientific">Micromonospora zhanjiangensis</name>
    <dbReference type="NCBI Taxonomy" id="1522057"/>
    <lineage>
        <taxon>Bacteria</taxon>
        <taxon>Bacillati</taxon>
        <taxon>Actinomycetota</taxon>
        <taxon>Actinomycetes</taxon>
        <taxon>Micromonosporales</taxon>
        <taxon>Micromonosporaceae</taxon>
        <taxon>Micromonospora</taxon>
    </lineage>
</organism>
<protein>
    <submittedName>
        <fullName evidence="2">Multiprotein-bridging factor 1 family protein</fullName>
    </submittedName>
</protein>
<evidence type="ECO:0000313" key="3">
    <source>
        <dbReference type="Proteomes" id="UP001595868"/>
    </source>
</evidence>
<name>A0ABV8KQE5_9ACTN</name>
<dbReference type="InterPro" id="IPR010982">
    <property type="entry name" value="Lambda_DNA-bd_dom_sf"/>
</dbReference>
<dbReference type="PROSITE" id="PS50943">
    <property type="entry name" value="HTH_CROC1"/>
    <property type="match status" value="1"/>
</dbReference>
<dbReference type="Gene3D" id="1.10.260.40">
    <property type="entry name" value="lambda repressor-like DNA-binding domains"/>
    <property type="match status" value="1"/>
</dbReference>
<accession>A0ABV8KQE5</accession>
<dbReference type="SMART" id="SM00530">
    <property type="entry name" value="HTH_XRE"/>
    <property type="match status" value="1"/>
</dbReference>
<keyword evidence="3" id="KW-1185">Reference proteome</keyword>